<accession>A0AAN8PGM7</accession>
<organism evidence="1 2">
    <name type="scientific">Patella caerulea</name>
    <name type="common">Rayed Mediterranean limpet</name>
    <dbReference type="NCBI Taxonomy" id="87958"/>
    <lineage>
        <taxon>Eukaryota</taxon>
        <taxon>Metazoa</taxon>
        <taxon>Spiralia</taxon>
        <taxon>Lophotrochozoa</taxon>
        <taxon>Mollusca</taxon>
        <taxon>Gastropoda</taxon>
        <taxon>Patellogastropoda</taxon>
        <taxon>Patelloidea</taxon>
        <taxon>Patellidae</taxon>
        <taxon>Patella</taxon>
    </lineage>
</organism>
<gene>
    <name evidence="1" type="ORF">SNE40_013158</name>
</gene>
<dbReference type="Proteomes" id="UP001347796">
    <property type="component" value="Unassembled WGS sequence"/>
</dbReference>
<reference evidence="1 2" key="1">
    <citation type="submission" date="2024-01" db="EMBL/GenBank/DDBJ databases">
        <title>The genome of the rayed Mediterranean limpet Patella caerulea (Linnaeus, 1758).</title>
        <authorList>
            <person name="Anh-Thu Weber A."/>
            <person name="Halstead-Nussloch G."/>
        </authorList>
    </citation>
    <scope>NUCLEOTIDE SEQUENCE [LARGE SCALE GENOMIC DNA]</scope>
    <source>
        <strain evidence="1">AATW-2023a</strain>
        <tissue evidence="1">Whole specimen</tissue>
    </source>
</reference>
<keyword evidence="2" id="KW-1185">Reference proteome</keyword>
<proteinExistence type="predicted"/>
<dbReference type="EMBL" id="JAZGQO010000009">
    <property type="protein sequence ID" value="KAK6178362.1"/>
    <property type="molecule type" value="Genomic_DNA"/>
</dbReference>
<comment type="caution">
    <text evidence="1">The sequence shown here is derived from an EMBL/GenBank/DDBJ whole genome shotgun (WGS) entry which is preliminary data.</text>
</comment>
<sequence length="116" mass="13734">MSVLRVLDEHAPLKLRTLKSSKPLPWYNGDIHTERCTRRRYERKWRKTKLEVHKQIYQKQALRVVNLINKTKRKFYNDKLTAPNSGDLFKVVSKLTSHTTKGLPTCDDDQKLTEIQ</sequence>
<dbReference type="PANTHER" id="PTHR46670">
    <property type="entry name" value="ENDO/EXONUCLEASE/PHOSPHATASE DOMAIN-CONTAINING PROTEIN"/>
    <property type="match status" value="1"/>
</dbReference>
<name>A0AAN8PGM7_PATCE</name>
<dbReference type="PANTHER" id="PTHR46670:SF3">
    <property type="entry name" value="ENDONUCLEASE_EXONUCLEASE_PHOSPHATASE DOMAIN-CONTAINING PROTEIN"/>
    <property type="match status" value="1"/>
</dbReference>
<evidence type="ECO:0000313" key="2">
    <source>
        <dbReference type="Proteomes" id="UP001347796"/>
    </source>
</evidence>
<protein>
    <submittedName>
        <fullName evidence="1">Uncharacterized protein</fullName>
    </submittedName>
</protein>
<evidence type="ECO:0000313" key="1">
    <source>
        <dbReference type="EMBL" id="KAK6178362.1"/>
    </source>
</evidence>
<dbReference type="AlphaFoldDB" id="A0AAN8PGM7"/>